<proteinExistence type="predicted"/>
<name>A0ABS8UW35_DATST</name>
<dbReference type="InterPro" id="IPR018247">
    <property type="entry name" value="EF_Hand_1_Ca_BS"/>
</dbReference>
<keyword evidence="3" id="KW-1185">Reference proteome</keyword>
<comment type="caution">
    <text evidence="2">The sequence shown here is derived from an EMBL/GenBank/DDBJ whole genome shotgun (WGS) entry which is preliminary data.</text>
</comment>
<protein>
    <submittedName>
        <fullName evidence="2">Uncharacterized protein</fullName>
    </submittedName>
</protein>
<dbReference type="PROSITE" id="PS00018">
    <property type="entry name" value="EF_HAND_1"/>
    <property type="match status" value="1"/>
</dbReference>
<evidence type="ECO:0000313" key="3">
    <source>
        <dbReference type="Proteomes" id="UP000823775"/>
    </source>
</evidence>
<sequence length="166" mass="18480">MAQSDANENKEVSFHDLQKDLKTLSKKELRALVDVLIDDYYSIVNEKVTLTTESDQSEEARSATNHIEDLETGELVRIQPVPGEGLDSQDKSCNRANEHGGSDSKSNGQQLDAHANSPRNDSQKDQVCMHGEKPGSKDINKVLTHQKFNAPREISRNQVPQIGQRS</sequence>
<evidence type="ECO:0000313" key="2">
    <source>
        <dbReference type="EMBL" id="MCD9638251.1"/>
    </source>
</evidence>
<organism evidence="2 3">
    <name type="scientific">Datura stramonium</name>
    <name type="common">Jimsonweed</name>
    <name type="synonym">Common thornapple</name>
    <dbReference type="NCBI Taxonomy" id="4076"/>
    <lineage>
        <taxon>Eukaryota</taxon>
        <taxon>Viridiplantae</taxon>
        <taxon>Streptophyta</taxon>
        <taxon>Embryophyta</taxon>
        <taxon>Tracheophyta</taxon>
        <taxon>Spermatophyta</taxon>
        <taxon>Magnoliopsida</taxon>
        <taxon>eudicotyledons</taxon>
        <taxon>Gunneridae</taxon>
        <taxon>Pentapetalae</taxon>
        <taxon>asterids</taxon>
        <taxon>lamiids</taxon>
        <taxon>Solanales</taxon>
        <taxon>Solanaceae</taxon>
        <taxon>Solanoideae</taxon>
        <taxon>Datureae</taxon>
        <taxon>Datura</taxon>
    </lineage>
</organism>
<feature type="region of interest" description="Disordered" evidence="1">
    <location>
        <begin position="51"/>
        <end position="166"/>
    </location>
</feature>
<reference evidence="2 3" key="1">
    <citation type="journal article" date="2021" name="BMC Genomics">
        <title>Datura genome reveals duplications of psychoactive alkaloid biosynthetic genes and high mutation rate following tissue culture.</title>
        <authorList>
            <person name="Rajewski A."/>
            <person name="Carter-House D."/>
            <person name="Stajich J."/>
            <person name="Litt A."/>
        </authorList>
    </citation>
    <scope>NUCLEOTIDE SEQUENCE [LARGE SCALE GENOMIC DNA]</scope>
    <source>
        <strain evidence="2">AR-01</strain>
    </source>
</reference>
<feature type="compositionally biased region" description="Basic and acidic residues" evidence="1">
    <location>
        <begin position="58"/>
        <end position="69"/>
    </location>
</feature>
<accession>A0ABS8UW35</accession>
<evidence type="ECO:0000256" key="1">
    <source>
        <dbReference type="SAM" id="MobiDB-lite"/>
    </source>
</evidence>
<feature type="compositionally biased region" description="Basic and acidic residues" evidence="1">
    <location>
        <begin position="88"/>
        <end position="102"/>
    </location>
</feature>
<feature type="compositionally biased region" description="Basic and acidic residues" evidence="1">
    <location>
        <begin position="130"/>
        <end position="140"/>
    </location>
</feature>
<gene>
    <name evidence="2" type="ORF">HAX54_022103</name>
</gene>
<dbReference type="EMBL" id="JACEIK010002658">
    <property type="protein sequence ID" value="MCD9638251.1"/>
    <property type="molecule type" value="Genomic_DNA"/>
</dbReference>
<feature type="compositionally biased region" description="Polar residues" evidence="1">
    <location>
        <begin position="156"/>
        <end position="166"/>
    </location>
</feature>
<dbReference type="Proteomes" id="UP000823775">
    <property type="component" value="Unassembled WGS sequence"/>
</dbReference>